<dbReference type="GO" id="GO:0004888">
    <property type="term" value="F:transmembrane signaling receptor activity"/>
    <property type="evidence" value="ECO:0007669"/>
    <property type="project" value="InterPro"/>
</dbReference>
<feature type="transmembrane region" description="Helical" evidence="6">
    <location>
        <begin position="173"/>
        <end position="192"/>
    </location>
</feature>
<dbReference type="SUPFAM" id="SSF63712">
    <property type="entry name" value="Nicotinic receptor ligand binding domain-like"/>
    <property type="match status" value="1"/>
</dbReference>
<comment type="subcellular location">
    <subcellularLocation>
        <location evidence="1">Membrane</location>
        <topology evidence="1">Multi-pass membrane protein</topology>
    </subcellularLocation>
</comment>
<comment type="caution">
    <text evidence="9">The sequence shown here is derived from an EMBL/GenBank/DDBJ whole genome shotgun (WGS) entry which is preliminary data.</text>
</comment>
<feature type="domain" description="Neurotransmitter-gated ion-channel ligand-binding" evidence="7">
    <location>
        <begin position="2"/>
        <end position="138"/>
    </location>
</feature>
<reference evidence="9 10" key="1">
    <citation type="journal article" date="2017" name="Curr. Biol.">
        <title>Genome architecture and evolution of a unichromosomal asexual nematode.</title>
        <authorList>
            <person name="Fradin H."/>
            <person name="Zegar C."/>
            <person name="Gutwein M."/>
            <person name="Lucas J."/>
            <person name="Kovtun M."/>
            <person name="Corcoran D."/>
            <person name="Baugh L.R."/>
            <person name="Kiontke K."/>
            <person name="Gunsalus K."/>
            <person name="Fitch D.H."/>
            <person name="Piano F."/>
        </authorList>
    </citation>
    <scope>NUCLEOTIDE SEQUENCE [LARGE SCALE GENOMIC DNA]</scope>
    <source>
        <strain evidence="9">PF1309</strain>
    </source>
</reference>
<protein>
    <submittedName>
        <fullName evidence="9">Uncharacterized protein</fullName>
    </submittedName>
</protein>
<dbReference type="PRINTS" id="PR00252">
    <property type="entry name" value="NRIONCHANNEL"/>
</dbReference>
<feature type="region of interest" description="Disordered" evidence="5">
    <location>
        <begin position="245"/>
        <end position="282"/>
    </location>
</feature>
<dbReference type="Gene3D" id="2.70.170.10">
    <property type="entry name" value="Neurotransmitter-gated ion-channel ligand-binding domain"/>
    <property type="match status" value="1"/>
</dbReference>
<keyword evidence="10" id="KW-1185">Reference proteome</keyword>
<dbReference type="Proteomes" id="UP000218231">
    <property type="component" value="Unassembled WGS sequence"/>
</dbReference>
<feature type="transmembrane region" description="Helical" evidence="6">
    <location>
        <begin position="140"/>
        <end position="161"/>
    </location>
</feature>
<evidence type="ECO:0000256" key="1">
    <source>
        <dbReference type="ARBA" id="ARBA00004141"/>
    </source>
</evidence>
<dbReference type="InterPro" id="IPR038050">
    <property type="entry name" value="Neuro_actylchol_rec"/>
</dbReference>
<dbReference type="InterPro" id="IPR006201">
    <property type="entry name" value="Neur_channel"/>
</dbReference>
<feature type="compositionally biased region" description="Low complexity" evidence="5">
    <location>
        <begin position="252"/>
        <end position="262"/>
    </location>
</feature>
<dbReference type="EMBL" id="LIAE01007861">
    <property type="protein sequence ID" value="PAV76586.1"/>
    <property type="molecule type" value="Genomic_DNA"/>
</dbReference>
<dbReference type="InterPro" id="IPR006029">
    <property type="entry name" value="Neurotrans-gated_channel_TM"/>
</dbReference>
<proteinExistence type="predicted"/>
<name>A0A2A2KRI0_9BILA</name>
<feature type="compositionally biased region" description="Basic residues" evidence="5">
    <location>
        <begin position="263"/>
        <end position="280"/>
    </location>
</feature>
<evidence type="ECO:0000256" key="4">
    <source>
        <dbReference type="ARBA" id="ARBA00023136"/>
    </source>
</evidence>
<feature type="domain" description="Neurotransmitter-gated ion-channel transmembrane" evidence="8">
    <location>
        <begin position="145"/>
        <end position="232"/>
    </location>
</feature>
<evidence type="ECO:0000313" key="9">
    <source>
        <dbReference type="EMBL" id="PAV76586.1"/>
    </source>
</evidence>
<keyword evidence="4 6" id="KW-0472">Membrane</keyword>
<dbReference type="GO" id="GO:0005230">
    <property type="term" value="F:extracellular ligand-gated monoatomic ion channel activity"/>
    <property type="evidence" value="ECO:0007669"/>
    <property type="project" value="InterPro"/>
</dbReference>
<dbReference type="PANTHER" id="PTHR18945">
    <property type="entry name" value="NEUROTRANSMITTER GATED ION CHANNEL"/>
    <property type="match status" value="1"/>
</dbReference>
<gene>
    <name evidence="9" type="ORF">WR25_19220</name>
</gene>
<feature type="transmembrane region" description="Helical" evidence="6">
    <location>
        <begin position="324"/>
        <end position="350"/>
    </location>
</feature>
<evidence type="ECO:0000259" key="8">
    <source>
        <dbReference type="Pfam" id="PF02932"/>
    </source>
</evidence>
<dbReference type="Gene3D" id="1.20.58.390">
    <property type="entry name" value="Neurotransmitter-gated ion-channel transmembrane domain"/>
    <property type="match status" value="1"/>
</dbReference>
<evidence type="ECO:0000256" key="3">
    <source>
        <dbReference type="ARBA" id="ARBA00022989"/>
    </source>
</evidence>
<organism evidence="9 10">
    <name type="scientific">Diploscapter pachys</name>
    <dbReference type="NCBI Taxonomy" id="2018661"/>
    <lineage>
        <taxon>Eukaryota</taxon>
        <taxon>Metazoa</taxon>
        <taxon>Ecdysozoa</taxon>
        <taxon>Nematoda</taxon>
        <taxon>Chromadorea</taxon>
        <taxon>Rhabditida</taxon>
        <taxon>Rhabditina</taxon>
        <taxon>Rhabditomorpha</taxon>
        <taxon>Rhabditoidea</taxon>
        <taxon>Rhabditidae</taxon>
        <taxon>Diploscapter</taxon>
    </lineage>
</organism>
<accession>A0A2A2KRI0</accession>
<evidence type="ECO:0000256" key="6">
    <source>
        <dbReference type="SAM" id="Phobius"/>
    </source>
</evidence>
<evidence type="ECO:0000259" key="7">
    <source>
        <dbReference type="Pfam" id="PF02931"/>
    </source>
</evidence>
<dbReference type="InterPro" id="IPR036734">
    <property type="entry name" value="Neur_chan_lig-bd_sf"/>
</dbReference>
<dbReference type="InterPro" id="IPR036719">
    <property type="entry name" value="Neuro-gated_channel_TM_sf"/>
</dbReference>
<keyword evidence="2 6" id="KW-0812">Transmembrane</keyword>
<dbReference type="SUPFAM" id="SSF90112">
    <property type="entry name" value="Neurotransmitter-gated ion-channel transmembrane pore"/>
    <property type="match status" value="1"/>
</dbReference>
<dbReference type="Pfam" id="PF02931">
    <property type="entry name" value="Neur_chan_LBD"/>
    <property type="match status" value="1"/>
</dbReference>
<dbReference type="InterPro" id="IPR006202">
    <property type="entry name" value="Neur_chan_lig-bd"/>
</dbReference>
<evidence type="ECO:0000256" key="5">
    <source>
        <dbReference type="SAM" id="MobiDB-lite"/>
    </source>
</evidence>
<dbReference type="GO" id="GO:0016020">
    <property type="term" value="C:membrane"/>
    <property type="evidence" value="ECO:0007669"/>
    <property type="project" value="UniProtKB-SubCell"/>
</dbReference>
<feature type="transmembrane region" description="Helical" evidence="6">
    <location>
        <begin position="204"/>
        <end position="228"/>
    </location>
</feature>
<keyword evidence="3 6" id="KW-1133">Transmembrane helix</keyword>
<dbReference type="CDD" id="cd18989">
    <property type="entry name" value="LGIC_ECD_cation"/>
    <property type="match status" value="1"/>
</dbReference>
<dbReference type="Pfam" id="PF02932">
    <property type="entry name" value="Neur_chan_memb"/>
    <property type="match status" value="1"/>
</dbReference>
<dbReference type="AlphaFoldDB" id="A0A2A2KRI0"/>
<dbReference type="OrthoDB" id="410315at2759"/>
<dbReference type="STRING" id="2018661.A0A2A2KRI0"/>
<evidence type="ECO:0000256" key="2">
    <source>
        <dbReference type="ARBA" id="ARBA00022692"/>
    </source>
</evidence>
<evidence type="ECO:0000313" key="10">
    <source>
        <dbReference type="Proteomes" id="UP000218231"/>
    </source>
</evidence>
<sequence>MIMVPETLVWRPDTIIYNCISQKEVIDEQQRLVQIKSNGMVTLSNPSVYTTRCKLNIARMPFDDQRCTVNISSWAYDFDEMNITTDNVGSGMTNDNLDFKGNSEWDIKAIEVVTKDVEDVERKIYAELHYIVELRRRPTYYVFVLYVPTFIVTLLSFTGLFTPFNNEGERVDSVTLGLTTLLSLAVMLTIVGDDMPKSTNLPQLGIYVLAEILLVSIGVLVTIVLLLFHQRIFTRFHPRVPEPILPPPSASPPSYYHSSPYSSKHRHRHRSRRSRSRRLSHYTSSTLTQYSSVSSQLLATLHDVLAHLQTMVAKEMFRLKWVKIFDIIDLVCLVIFQCINFILTFCFLFIR</sequence>